<sequence>MSNSSGWAVAWCFSTLQTRLHFTSLRLPSSNCRQGSISSKKSLDSLRVLFSSTCESRSLAGSSPNAIDQLLRSAGRGQNLLSDISQFIATIVQDDFDFDCIKPLLLEALDDDPNDIFIWDQVYNALTEASPSPPLSRIRWSSVIITRNSSSIRISSELPREVDQVLKEEPDLRIDVCRFRKSFFASVPRLEDAAEVVLRKCCEAEEPLFGQEGWVGWPVAAGEQDVLAWFCNVVPKLQSLAVDFTPATVTQRKLLAQPKTPLLGSTGRRSMDVSFVNGDVVRRLYAGDSVICRWSHVLVPGKLKSNPKADALPEAWIDLATYAREVLSAQDTRRFVLAFSLCGSLMRLWEYDRLGGIASEQFDINDSKGALEFVATMLGFLWMDEERLGFDPTIKTSDGQRFIEIERDGQPERLIVDEVIARCRCIAGRATTCWKAHLEDDPQTAFVIKDSWQYPEREDEGEILREVTKQGVINVARYYHHETVRIRDVDDEI</sequence>
<dbReference type="InterPro" id="IPR040976">
    <property type="entry name" value="Pkinase_fungal"/>
</dbReference>
<proteinExistence type="predicted"/>
<dbReference type="PANTHER" id="PTHR38248">
    <property type="entry name" value="FUNK1 6"/>
    <property type="match status" value="1"/>
</dbReference>
<name>A0A2K0U3L5_TRIHA</name>
<accession>A0A2K0U3L5</accession>
<dbReference type="Proteomes" id="UP000236290">
    <property type="component" value="Unassembled WGS sequence"/>
</dbReference>
<evidence type="ECO:0000313" key="3">
    <source>
        <dbReference type="Proteomes" id="UP000236290"/>
    </source>
</evidence>
<protein>
    <recommendedName>
        <fullName evidence="1">Fungal-type protein kinase domain-containing protein</fullName>
    </recommendedName>
</protein>
<dbReference type="PANTHER" id="PTHR38248:SF2">
    <property type="entry name" value="FUNK1 11"/>
    <property type="match status" value="1"/>
</dbReference>
<feature type="domain" description="Fungal-type protein kinase" evidence="1">
    <location>
        <begin position="288"/>
        <end position="493"/>
    </location>
</feature>
<evidence type="ECO:0000313" key="2">
    <source>
        <dbReference type="EMBL" id="PNP52372.1"/>
    </source>
</evidence>
<gene>
    <name evidence="2" type="ORF">THARTR1_06976</name>
</gene>
<evidence type="ECO:0000259" key="1">
    <source>
        <dbReference type="Pfam" id="PF17667"/>
    </source>
</evidence>
<organism evidence="2 3">
    <name type="scientific">Trichoderma harzianum</name>
    <name type="common">Hypocrea lixii</name>
    <dbReference type="NCBI Taxonomy" id="5544"/>
    <lineage>
        <taxon>Eukaryota</taxon>
        <taxon>Fungi</taxon>
        <taxon>Dikarya</taxon>
        <taxon>Ascomycota</taxon>
        <taxon>Pezizomycotina</taxon>
        <taxon>Sordariomycetes</taxon>
        <taxon>Hypocreomycetidae</taxon>
        <taxon>Hypocreales</taxon>
        <taxon>Hypocreaceae</taxon>
        <taxon>Trichoderma</taxon>
    </lineage>
</organism>
<dbReference type="AlphaFoldDB" id="A0A2K0U3L5"/>
<reference evidence="2 3" key="1">
    <citation type="submission" date="2017-02" db="EMBL/GenBank/DDBJ databases">
        <title>Genomes of Trichoderma spp. with biocontrol activity.</title>
        <authorList>
            <person name="Gardiner D."/>
            <person name="Kazan K."/>
            <person name="Vos C."/>
            <person name="Harvey P."/>
        </authorList>
    </citation>
    <scope>NUCLEOTIDE SEQUENCE [LARGE SCALE GENOMIC DNA]</scope>
    <source>
        <strain evidence="2 3">Tr1</strain>
    </source>
</reference>
<dbReference type="OrthoDB" id="5584477at2759"/>
<dbReference type="Pfam" id="PF17667">
    <property type="entry name" value="Pkinase_fungal"/>
    <property type="match status" value="1"/>
</dbReference>
<comment type="caution">
    <text evidence="2">The sequence shown here is derived from an EMBL/GenBank/DDBJ whole genome shotgun (WGS) entry which is preliminary data.</text>
</comment>
<dbReference type="EMBL" id="MTYI01000109">
    <property type="protein sequence ID" value="PNP52372.1"/>
    <property type="molecule type" value="Genomic_DNA"/>
</dbReference>